<gene>
    <name evidence="1" type="ORF">ACFQJ9_00785</name>
</gene>
<dbReference type="AlphaFoldDB" id="A0ABD5YW62"/>
<evidence type="ECO:0000313" key="1">
    <source>
        <dbReference type="EMBL" id="MFC7198044.1"/>
    </source>
</evidence>
<comment type="caution">
    <text evidence="1">The sequence shown here is derived from an EMBL/GenBank/DDBJ whole genome shotgun (WGS) entry which is preliminary data.</text>
</comment>
<organism evidence="1 2">
    <name type="scientific">Halospeciosus flavus</name>
    <dbReference type="NCBI Taxonomy" id="3032283"/>
    <lineage>
        <taxon>Archaea</taxon>
        <taxon>Methanobacteriati</taxon>
        <taxon>Methanobacteriota</taxon>
        <taxon>Stenosarchaea group</taxon>
        <taxon>Halobacteria</taxon>
        <taxon>Halobacteriales</taxon>
        <taxon>Halobacteriaceae</taxon>
        <taxon>Halospeciosus</taxon>
    </lineage>
</organism>
<proteinExistence type="predicted"/>
<reference evidence="1 2" key="1">
    <citation type="journal article" date="2019" name="Int. J. Syst. Evol. Microbiol.">
        <title>The Global Catalogue of Microorganisms (GCM) 10K type strain sequencing project: providing services to taxonomists for standard genome sequencing and annotation.</title>
        <authorList>
            <consortium name="The Broad Institute Genomics Platform"/>
            <consortium name="The Broad Institute Genome Sequencing Center for Infectious Disease"/>
            <person name="Wu L."/>
            <person name="Ma J."/>
        </authorList>
    </citation>
    <scope>NUCLEOTIDE SEQUENCE [LARGE SCALE GENOMIC DNA]</scope>
    <source>
        <strain evidence="1 2">XZGYJ-43</strain>
    </source>
</reference>
<evidence type="ECO:0000313" key="2">
    <source>
        <dbReference type="Proteomes" id="UP001596447"/>
    </source>
</evidence>
<keyword evidence="2" id="KW-1185">Reference proteome</keyword>
<dbReference type="EMBL" id="JBHTAR010000003">
    <property type="protein sequence ID" value="MFC7198044.1"/>
    <property type="molecule type" value="Genomic_DNA"/>
</dbReference>
<protein>
    <submittedName>
        <fullName evidence="1">Uncharacterized protein</fullName>
    </submittedName>
</protein>
<sequence>MSDERATVRPVTLSRLVELTHACNGEPKTTANLEDTLDVSHRRARETVLEATRITLLEEDERTEDEDAVYKTTDVGKSFLEAIRSEDWEQAGSILATRSPHYGTFIETLEETEQADLDTLLEHLKEAQEFTPYSFNQTGIEVVGDWAERLGSVQRHAFTGNYYVTTRSDIPQNFHYILLNVFDDLEQTAGVDLHERYLSIPQLREDVCERLGCRRGSFDEALLALCQQNVGKLELSGAPMDTTAKDAALGIKQIELADDDGLVTTSQSTQQVMSGVELYDKKYYYLAVHDREITFDKEDLA</sequence>
<name>A0ABD5YW62_9EURY</name>
<dbReference type="Proteomes" id="UP001596447">
    <property type="component" value="Unassembled WGS sequence"/>
</dbReference>
<accession>A0ABD5YW62</accession>
<dbReference type="RefSeq" id="WP_279530264.1">
    <property type="nucleotide sequence ID" value="NZ_CP122313.1"/>
</dbReference>